<dbReference type="Pfam" id="PF14464">
    <property type="entry name" value="Prok-JAB"/>
    <property type="match status" value="1"/>
</dbReference>
<dbReference type="SUPFAM" id="SSF102712">
    <property type="entry name" value="JAB1/MPN domain"/>
    <property type="match status" value="1"/>
</dbReference>
<dbReference type="PROSITE" id="PS51935">
    <property type="entry name" value="NLPC_P60"/>
    <property type="match status" value="1"/>
</dbReference>
<evidence type="ECO:0000259" key="8">
    <source>
        <dbReference type="PROSITE" id="PS51935"/>
    </source>
</evidence>
<dbReference type="PANTHER" id="PTHR34858">
    <property type="entry name" value="CYSO-CYSTEINE PEPTIDASE"/>
    <property type="match status" value="1"/>
</dbReference>
<evidence type="ECO:0000256" key="3">
    <source>
        <dbReference type="ARBA" id="ARBA00022723"/>
    </source>
</evidence>
<evidence type="ECO:0000256" key="7">
    <source>
        <dbReference type="ARBA" id="ARBA00023049"/>
    </source>
</evidence>
<keyword evidence="6" id="KW-0862">Zinc</keyword>
<accession>A0ABW1ASA2</accession>
<dbReference type="Pfam" id="PF00877">
    <property type="entry name" value="NLPC_P60"/>
    <property type="match status" value="1"/>
</dbReference>
<evidence type="ECO:0000313" key="9">
    <source>
        <dbReference type="EMBL" id="MFC5769816.1"/>
    </source>
</evidence>
<dbReference type="CDD" id="cd08073">
    <property type="entry name" value="MPN_NLPC_P60"/>
    <property type="match status" value="1"/>
</dbReference>
<evidence type="ECO:0000256" key="5">
    <source>
        <dbReference type="ARBA" id="ARBA00022807"/>
    </source>
</evidence>
<protein>
    <submittedName>
        <fullName evidence="9">C40 family peptidase</fullName>
    </submittedName>
</protein>
<proteinExistence type="inferred from homology"/>
<comment type="caution">
    <text evidence="9">The sequence shown here is derived from an EMBL/GenBank/DDBJ whole genome shotgun (WGS) entry which is preliminary data.</text>
</comment>
<dbReference type="Proteomes" id="UP001595974">
    <property type="component" value="Unassembled WGS sequence"/>
</dbReference>
<evidence type="ECO:0000256" key="1">
    <source>
        <dbReference type="ARBA" id="ARBA00007074"/>
    </source>
</evidence>
<dbReference type="PANTHER" id="PTHR34858:SF1">
    <property type="entry name" value="CYSO-CYSTEINE PEPTIDASE"/>
    <property type="match status" value="1"/>
</dbReference>
<dbReference type="InterPro" id="IPR000064">
    <property type="entry name" value="NLP_P60_dom"/>
</dbReference>
<dbReference type="Gene3D" id="3.90.1720.10">
    <property type="entry name" value="endopeptidase domain like (from Nostoc punctiforme)"/>
    <property type="match status" value="1"/>
</dbReference>
<keyword evidence="3" id="KW-0479">Metal-binding</keyword>
<organism evidence="9 10">
    <name type="scientific">Thauera sinica</name>
    <dbReference type="NCBI Taxonomy" id="2665146"/>
    <lineage>
        <taxon>Bacteria</taxon>
        <taxon>Pseudomonadati</taxon>
        <taxon>Pseudomonadota</taxon>
        <taxon>Betaproteobacteria</taxon>
        <taxon>Rhodocyclales</taxon>
        <taxon>Zoogloeaceae</taxon>
        <taxon>Thauera</taxon>
    </lineage>
</organism>
<sequence length="246" mass="27508">MTYFEGARLSARVVAEVVAHADREAPRECCGLAVVRKGRLRYVPCRNVAGDSAEFEIPPDDWAAAEDKGEIVAVCHSHVLIPPTPSLADRVMCERTGLPWLIVNHPRGTFRVIVPEGYRAPLVGRSYSHGVLDCYTILQDYYRETLGLGLPDVPHADEWWLCGQDLYRQHFEAAGFVQVGDGTHRDIREHDGLLMQVASPVPNHGAVVLGDGQILHHPAHRLSSRDVYGGYWREITTHVLRHRSLL</sequence>
<name>A0ABW1ASA2_9RHOO</name>
<dbReference type="InterPro" id="IPR051929">
    <property type="entry name" value="VirAsm_ModProt"/>
</dbReference>
<comment type="similarity">
    <text evidence="1">Belongs to the peptidase C40 family.</text>
</comment>
<keyword evidence="2" id="KW-0645">Protease</keyword>
<feature type="domain" description="NlpC/P60" evidence="8">
    <location>
        <begin position="103"/>
        <end position="243"/>
    </location>
</feature>
<dbReference type="EMBL" id="JBHSOG010000042">
    <property type="protein sequence ID" value="MFC5769816.1"/>
    <property type="molecule type" value="Genomic_DNA"/>
</dbReference>
<dbReference type="InterPro" id="IPR038765">
    <property type="entry name" value="Papain-like_cys_pep_sf"/>
</dbReference>
<keyword evidence="5" id="KW-0788">Thiol protease</keyword>
<gene>
    <name evidence="9" type="ORF">ACFPTN_10570</name>
</gene>
<reference evidence="10" key="1">
    <citation type="journal article" date="2019" name="Int. J. Syst. Evol. Microbiol.">
        <title>The Global Catalogue of Microorganisms (GCM) 10K type strain sequencing project: providing services to taxonomists for standard genome sequencing and annotation.</title>
        <authorList>
            <consortium name="The Broad Institute Genomics Platform"/>
            <consortium name="The Broad Institute Genome Sequencing Center for Infectious Disease"/>
            <person name="Wu L."/>
            <person name="Ma J."/>
        </authorList>
    </citation>
    <scope>NUCLEOTIDE SEQUENCE [LARGE SCALE GENOMIC DNA]</scope>
    <source>
        <strain evidence="10">SHR3</strain>
    </source>
</reference>
<dbReference type="SMART" id="SM00232">
    <property type="entry name" value="JAB_MPN"/>
    <property type="match status" value="1"/>
</dbReference>
<dbReference type="Gene3D" id="3.40.140.10">
    <property type="entry name" value="Cytidine Deaminase, domain 2"/>
    <property type="match status" value="1"/>
</dbReference>
<evidence type="ECO:0000256" key="6">
    <source>
        <dbReference type="ARBA" id="ARBA00022833"/>
    </source>
</evidence>
<dbReference type="RefSeq" id="WP_096447674.1">
    <property type="nucleotide sequence ID" value="NZ_JBHSOG010000042.1"/>
</dbReference>
<evidence type="ECO:0000313" key="10">
    <source>
        <dbReference type="Proteomes" id="UP001595974"/>
    </source>
</evidence>
<dbReference type="SUPFAM" id="SSF54001">
    <property type="entry name" value="Cysteine proteinases"/>
    <property type="match status" value="1"/>
</dbReference>
<evidence type="ECO:0000256" key="4">
    <source>
        <dbReference type="ARBA" id="ARBA00022801"/>
    </source>
</evidence>
<keyword evidence="4" id="KW-0378">Hydrolase</keyword>
<evidence type="ECO:0000256" key="2">
    <source>
        <dbReference type="ARBA" id="ARBA00022670"/>
    </source>
</evidence>
<keyword evidence="10" id="KW-1185">Reference proteome</keyword>
<dbReference type="InterPro" id="IPR028090">
    <property type="entry name" value="JAB_dom_prok"/>
</dbReference>
<keyword evidence="7" id="KW-0482">Metalloprotease</keyword>
<dbReference type="InterPro" id="IPR000555">
    <property type="entry name" value="JAMM/MPN+_dom"/>
</dbReference>